<reference evidence="4 5" key="1">
    <citation type="journal article" date="2024" name="Commun. Biol.">
        <title>Comparative genomic analysis of thermophilic fungi reveals convergent evolutionary adaptations and gene losses.</title>
        <authorList>
            <person name="Steindorff A.S."/>
            <person name="Aguilar-Pontes M.V."/>
            <person name="Robinson A.J."/>
            <person name="Andreopoulos B."/>
            <person name="LaButti K."/>
            <person name="Kuo A."/>
            <person name="Mondo S."/>
            <person name="Riley R."/>
            <person name="Otillar R."/>
            <person name="Haridas S."/>
            <person name="Lipzen A."/>
            <person name="Grimwood J."/>
            <person name="Schmutz J."/>
            <person name="Clum A."/>
            <person name="Reid I.D."/>
            <person name="Moisan M.C."/>
            <person name="Butler G."/>
            <person name="Nguyen T.T.M."/>
            <person name="Dewar K."/>
            <person name="Conant G."/>
            <person name="Drula E."/>
            <person name="Henrissat B."/>
            <person name="Hansel C."/>
            <person name="Singer S."/>
            <person name="Hutchinson M.I."/>
            <person name="de Vries R.P."/>
            <person name="Natvig D.O."/>
            <person name="Powell A.J."/>
            <person name="Tsang A."/>
            <person name="Grigoriev I.V."/>
        </authorList>
    </citation>
    <scope>NUCLEOTIDE SEQUENCE [LARGE SCALE GENOMIC DNA]</scope>
    <source>
        <strain evidence="4 5">ATCC 24622</strain>
    </source>
</reference>
<evidence type="ECO:0000313" key="4">
    <source>
        <dbReference type="EMBL" id="KAL1866292.1"/>
    </source>
</evidence>
<dbReference type="InterPro" id="IPR036770">
    <property type="entry name" value="Ankyrin_rpt-contain_sf"/>
</dbReference>
<accession>A0ABR3WS46</accession>
<feature type="compositionally biased region" description="Basic and acidic residues" evidence="2">
    <location>
        <begin position="654"/>
        <end position="666"/>
    </location>
</feature>
<gene>
    <name evidence="4" type="ORF">VTK73DRAFT_4822</name>
</gene>
<protein>
    <submittedName>
        <fullName evidence="4">Uncharacterized protein</fullName>
    </submittedName>
</protein>
<dbReference type="Gene3D" id="1.25.40.20">
    <property type="entry name" value="Ankyrin repeat-containing domain"/>
    <property type="match status" value="2"/>
</dbReference>
<dbReference type="Proteomes" id="UP001586593">
    <property type="component" value="Unassembled WGS sequence"/>
</dbReference>
<comment type="caution">
    <text evidence="4">The sequence shown here is derived from an EMBL/GenBank/DDBJ whole genome shotgun (WGS) entry which is preliminary data.</text>
</comment>
<keyword evidence="1" id="KW-0040">ANK repeat</keyword>
<dbReference type="SMART" id="SM00248">
    <property type="entry name" value="ANK"/>
    <property type="match status" value="6"/>
</dbReference>
<feature type="region of interest" description="Disordered" evidence="2">
    <location>
        <begin position="1330"/>
        <end position="1349"/>
    </location>
</feature>
<feature type="transmembrane region" description="Helical" evidence="3">
    <location>
        <begin position="1214"/>
        <end position="1237"/>
    </location>
</feature>
<dbReference type="PROSITE" id="PS50297">
    <property type="entry name" value="ANK_REP_REGION"/>
    <property type="match status" value="4"/>
</dbReference>
<dbReference type="Pfam" id="PF12796">
    <property type="entry name" value="Ank_2"/>
    <property type="match status" value="2"/>
</dbReference>
<feature type="region of interest" description="Disordered" evidence="2">
    <location>
        <begin position="762"/>
        <end position="870"/>
    </location>
</feature>
<feature type="region of interest" description="Disordered" evidence="2">
    <location>
        <begin position="475"/>
        <end position="494"/>
    </location>
</feature>
<feature type="transmembrane region" description="Helical" evidence="3">
    <location>
        <begin position="1249"/>
        <end position="1271"/>
    </location>
</feature>
<feature type="region of interest" description="Disordered" evidence="2">
    <location>
        <begin position="654"/>
        <end position="687"/>
    </location>
</feature>
<evidence type="ECO:0000256" key="1">
    <source>
        <dbReference type="PROSITE-ProRule" id="PRU00023"/>
    </source>
</evidence>
<dbReference type="PANTHER" id="PTHR24118">
    <property type="entry name" value="POTE ANKYRIN DOMAIN"/>
    <property type="match status" value="1"/>
</dbReference>
<proteinExistence type="predicted"/>
<dbReference type="SUPFAM" id="SSF48403">
    <property type="entry name" value="Ankyrin repeat"/>
    <property type="match status" value="1"/>
</dbReference>
<dbReference type="InterPro" id="IPR002110">
    <property type="entry name" value="Ankyrin_rpt"/>
</dbReference>
<organism evidence="4 5">
    <name type="scientific">Phialemonium thermophilum</name>
    <dbReference type="NCBI Taxonomy" id="223376"/>
    <lineage>
        <taxon>Eukaryota</taxon>
        <taxon>Fungi</taxon>
        <taxon>Dikarya</taxon>
        <taxon>Ascomycota</taxon>
        <taxon>Pezizomycotina</taxon>
        <taxon>Sordariomycetes</taxon>
        <taxon>Sordariomycetidae</taxon>
        <taxon>Cephalothecales</taxon>
        <taxon>Cephalothecaceae</taxon>
        <taxon>Phialemonium</taxon>
    </lineage>
</organism>
<feature type="region of interest" description="Disordered" evidence="2">
    <location>
        <begin position="1"/>
        <end position="183"/>
    </location>
</feature>
<dbReference type="PROSITE" id="PS50088">
    <property type="entry name" value="ANK_REPEAT"/>
    <property type="match status" value="5"/>
</dbReference>
<dbReference type="EMBL" id="JAZHXJ010000271">
    <property type="protein sequence ID" value="KAL1866292.1"/>
    <property type="molecule type" value="Genomic_DNA"/>
</dbReference>
<keyword evidence="3" id="KW-0812">Transmembrane</keyword>
<keyword evidence="3" id="KW-1133">Transmembrane helix</keyword>
<feature type="compositionally biased region" description="Basic and acidic residues" evidence="2">
    <location>
        <begin position="935"/>
        <end position="948"/>
    </location>
</feature>
<feature type="repeat" description="ANK" evidence="1">
    <location>
        <begin position="281"/>
        <end position="313"/>
    </location>
</feature>
<dbReference type="PANTHER" id="PTHR24118:SF99">
    <property type="entry name" value="POTE ANKYRIN DOMAIN FAMILY MEMBER 3C-RELATED"/>
    <property type="match status" value="1"/>
</dbReference>
<sequence>MEHDVHRDIIVEEQDMPSVESASPSEDKERLEGAPQQGEHDRTANKQEGQVPNEDEATASRDDAATKSPESLAPDIGVVDASSREPQAQDDAMEKLVSPKRLNKRRHSNQGTLDSAQHVVQIEHRSALHQKPKTPSFGKAEPRMLPKSILENQRGSTADSPRLGSKSRSKEGSYANDEAAVENETSTKFHADLLTAIKNGDAENLRRLISSHPEFLNAKFGKSQETPLLLAIRNGKSVRSLVDTILEFNRPLKEQNISRGSTALTSANDTVGVDVNAQDVNGRTALMVASGRRLLDVADLLLTKGADINAQDKDKETALFCAVVREQKDVVKSLLKGGANPNIANGKGQTPLHMAARKGNLQLLELLLVDDTVDIDSRDIDGRTPLYEACKWGRTNVVEELIKYGADVNAKTTRNWTPLHIAARFGAANMVQELLKAGADTAVFTRTLDTPESLVPKDNTSGIVELLKRTDLEDSSNRSGLRRDENVSKPTPGQDELCRHFQGFIWPSVNKRYLYDTLSVWDMLYSESPRLAMVNSPPAPVWIHLPANVIVWVEDAFKRIYSRKLKEAPGKNTTAGEPSPANEKTEPIIRNILHFLDSHLDEIGTQGQTCFRQPHYKCAVGPKSRLRTFENHMISVVIPIVDVDMQQPYYFKKDDNVLDDDAKSDESDSGTDEPQSLNEEMSPARKRQLVKKYTTSEGRALTEKEKEHVKHMRELKKKYRVHMARTLDESFHESLEKADLNHRNSDQVLSRALGRFRLEVESRKGQKYKGKRDAANMAGTDAPNTARGTDGYATRRNEESRGPQHDETQDVETTEPAIDTCNPTTTAEQQDTADGKQTTSGNGGGESVVRGSQGPAREPTPSELESQVDQGREKLRKWLVNILSRFQIHGKPTQNEESAGLSEDDFSSSYGDYSDSDRDIPDSDFDSDSNSDSNSHSEAEMEDNDHLPRQQILTVPQLWIWKVDNVIVTAFPDRWDSSNPRVLSKFMLASVQERKKEKMPKDIDVQGVLHAVIDSCLGFEALFTAFNETRSANDAFALEIAHISRQTDTCYSRYRESLGKTEESFASAVREETELLMAIDDILSEIAMIKRVHQDQAKVCGDMKTAEGIIAQSAKKNHIGSPRLGYESPTRPAPTNRLVTESPQLDAASFQENHETNLVPSPHVATRLERLEEDAKRVRESIITLLDLRQRQASTESAINSGKQSQILFEQSKVLFIFTGATVLFAPLSWVSSLLALKIDRFTPDAWHIGQAFGASFGSLLGTFLLCFVWAAQETILAGVDAVASDQPVQKGATRHQQLVLCPSHGLWCKLHDPNKFRRLATITLSQAQPPDFHGQAKSTRLRPDEEID</sequence>
<feature type="compositionally biased region" description="Basic and acidic residues" evidence="2">
    <location>
        <begin position="25"/>
        <end position="45"/>
    </location>
</feature>
<feature type="compositionally biased region" description="Polar residues" evidence="2">
    <location>
        <begin position="821"/>
        <end position="840"/>
    </location>
</feature>
<feature type="compositionally biased region" description="Basic and acidic residues" evidence="2">
    <location>
        <begin position="475"/>
        <end position="487"/>
    </location>
</feature>
<feature type="repeat" description="ANK" evidence="1">
    <location>
        <begin position="314"/>
        <end position="346"/>
    </location>
</feature>
<evidence type="ECO:0000256" key="3">
    <source>
        <dbReference type="SAM" id="Phobius"/>
    </source>
</evidence>
<feature type="repeat" description="ANK" evidence="1">
    <location>
        <begin position="381"/>
        <end position="413"/>
    </location>
</feature>
<name>A0ABR3WS46_9PEZI</name>
<feature type="region of interest" description="Disordered" evidence="2">
    <location>
        <begin position="891"/>
        <end position="948"/>
    </location>
</feature>
<feature type="compositionally biased region" description="Basic and acidic residues" evidence="2">
    <location>
        <begin position="1"/>
        <end position="10"/>
    </location>
</feature>
<evidence type="ECO:0000256" key="2">
    <source>
        <dbReference type="SAM" id="MobiDB-lite"/>
    </source>
</evidence>
<keyword evidence="3" id="KW-0472">Membrane</keyword>
<feature type="repeat" description="ANK" evidence="1">
    <location>
        <begin position="414"/>
        <end position="446"/>
    </location>
</feature>
<evidence type="ECO:0000313" key="5">
    <source>
        <dbReference type="Proteomes" id="UP001586593"/>
    </source>
</evidence>
<feature type="compositionally biased region" description="Basic and acidic residues" evidence="2">
    <location>
        <begin position="793"/>
        <end position="808"/>
    </location>
</feature>
<dbReference type="PRINTS" id="PR01415">
    <property type="entry name" value="ANKYRIN"/>
</dbReference>
<feature type="repeat" description="ANK" evidence="1">
    <location>
        <begin position="347"/>
        <end position="380"/>
    </location>
</feature>
<keyword evidence="5" id="KW-1185">Reference proteome</keyword>
<feature type="compositionally biased region" description="Polar residues" evidence="2">
    <location>
        <begin position="150"/>
        <end position="159"/>
    </location>
</feature>